<dbReference type="PANTHER" id="PTHR48068:SF4">
    <property type="entry name" value="TATA-BOX BINDING PROTEIN ASSOCIATED FACTOR 9"/>
    <property type="match status" value="1"/>
</dbReference>
<reference evidence="7 8" key="1">
    <citation type="submission" date="2020-08" db="EMBL/GenBank/DDBJ databases">
        <title>Aphidius gifuensis genome sequencing and assembly.</title>
        <authorList>
            <person name="Du Z."/>
        </authorList>
    </citation>
    <scope>NUCLEOTIDE SEQUENCE [LARGE SCALE GENOMIC DNA]</scope>
    <source>
        <strain evidence="7">YNYX2018</strain>
        <tissue evidence="7">Adults</tissue>
    </source>
</reference>
<evidence type="ECO:0000256" key="4">
    <source>
        <dbReference type="ARBA" id="ARBA00023163"/>
    </source>
</evidence>
<dbReference type="OrthoDB" id="341924at2759"/>
<feature type="compositionally biased region" description="Basic and acidic residues" evidence="6">
    <location>
        <begin position="220"/>
        <end position="231"/>
    </location>
</feature>
<name>A0A834XZG9_APHGI</name>
<evidence type="ECO:0000256" key="5">
    <source>
        <dbReference type="ARBA" id="ARBA00023242"/>
    </source>
</evidence>
<dbReference type="Gene3D" id="1.10.20.10">
    <property type="entry name" value="Histone, subunit A"/>
    <property type="match status" value="1"/>
</dbReference>
<sequence>MADKTKSVNIKHVPKDAQVIMSIIKDMGITDYEPKVINQLLEFTYRYITCILDDSKIYANHAKKKFIDIEDVRLAVKMQLERSFTNPPPRDVLLEVARAKNNIPLPFVKPNNGLRLPPDRFCLNAANHRLKDAEKKTINKPMIGINSIGGRNKIDGKSSSIVKRPGGLSTVARTQSISVPKPLFKFSTAAGTTSSSAAITTTTTNKPKPPVVTTNQPVKMEIDENMKRKRDDDDDYDLP</sequence>
<dbReference type="InterPro" id="IPR051431">
    <property type="entry name" value="TFIID_subunit_9"/>
</dbReference>
<evidence type="ECO:0000256" key="6">
    <source>
        <dbReference type="SAM" id="MobiDB-lite"/>
    </source>
</evidence>
<dbReference type="FunFam" id="1.10.20.10:FF:000018">
    <property type="entry name" value="Transcription initiation factor TFIID subunit 9"/>
    <property type="match status" value="1"/>
</dbReference>
<dbReference type="GO" id="GO:0000124">
    <property type="term" value="C:SAGA complex"/>
    <property type="evidence" value="ECO:0007669"/>
    <property type="project" value="TreeGrafter"/>
</dbReference>
<protein>
    <recommendedName>
        <fullName evidence="9">Transcription initiation factor TFIID subunit 9</fullName>
    </recommendedName>
</protein>
<dbReference type="AlphaFoldDB" id="A0A834XZG9"/>
<dbReference type="GO" id="GO:0046982">
    <property type="term" value="F:protein heterodimerization activity"/>
    <property type="evidence" value="ECO:0007669"/>
    <property type="project" value="InterPro"/>
</dbReference>
<evidence type="ECO:0000256" key="3">
    <source>
        <dbReference type="ARBA" id="ARBA00023015"/>
    </source>
</evidence>
<dbReference type="Proteomes" id="UP000639338">
    <property type="component" value="Unassembled WGS sequence"/>
</dbReference>
<evidence type="ECO:0000313" key="7">
    <source>
        <dbReference type="EMBL" id="KAF7994029.1"/>
    </source>
</evidence>
<evidence type="ECO:0000313" key="8">
    <source>
        <dbReference type="Proteomes" id="UP000639338"/>
    </source>
</evidence>
<gene>
    <name evidence="7" type="ORF">HCN44_011298</name>
</gene>
<dbReference type="GO" id="GO:0051123">
    <property type="term" value="P:RNA polymerase II preinitiation complex assembly"/>
    <property type="evidence" value="ECO:0007669"/>
    <property type="project" value="TreeGrafter"/>
</dbReference>
<comment type="subcellular location">
    <subcellularLocation>
        <location evidence="1">Nucleus</location>
    </subcellularLocation>
</comment>
<dbReference type="InterPro" id="IPR009072">
    <property type="entry name" value="Histone-fold"/>
</dbReference>
<dbReference type="SUPFAM" id="SSF47113">
    <property type="entry name" value="Histone-fold"/>
    <property type="match status" value="1"/>
</dbReference>
<keyword evidence="8" id="KW-1185">Reference proteome</keyword>
<dbReference type="PANTHER" id="PTHR48068">
    <property type="entry name" value="TAF9 RNA POLYMERASE II, TATA BOX-BINDING PROTEIN (TBP)-ASSOCIATED FACTOR"/>
    <property type="match status" value="1"/>
</dbReference>
<feature type="compositionally biased region" description="Low complexity" evidence="6">
    <location>
        <begin position="194"/>
        <end position="204"/>
    </location>
</feature>
<dbReference type="CDD" id="cd07979">
    <property type="entry name" value="HFD_TAF9"/>
    <property type="match status" value="1"/>
</dbReference>
<proteinExistence type="inferred from homology"/>
<dbReference type="Pfam" id="PF02291">
    <property type="entry name" value="TFIID-31kDa"/>
    <property type="match status" value="1"/>
</dbReference>
<evidence type="ECO:0008006" key="9">
    <source>
        <dbReference type="Google" id="ProtNLM"/>
    </source>
</evidence>
<dbReference type="GO" id="GO:0005669">
    <property type="term" value="C:transcription factor TFIID complex"/>
    <property type="evidence" value="ECO:0007669"/>
    <property type="project" value="TreeGrafter"/>
</dbReference>
<evidence type="ECO:0000256" key="1">
    <source>
        <dbReference type="ARBA" id="ARBA00004123"/>
    </source>
</evidence>
<dbReference type="GO" id="GO:0003713">
    <property type="term" value="F:transcription coactivator activity"/>
    <property type="evidence" value="ECO:0007669"/>
    <property type="project" value="TreeGrafter"/>
</dbReference>
<comment type="similarity">
    <text evidence="2">Belongs to the TAF9 family.</text>
</comment>
<evidence type="ECO:0000256" key="2">
    <source>
        <dbReference type="ARBA" id="ARBA00007646"/>
    </source>
</evidence>
<keyword evidence="4" id="KW-0804">Transcription</keyword>
<dbReference type="InterPro" id="IPR003162">
    <property type="entry name" value="TFIID-31"/>
</dbReference>
<comment type="caution">
    <text evidence="7">The sequence shown here is derived from an EMBL/GenBank/DDBJ whole genome shotgun (WGS) entry which is preliminary data.</text>
</comment>
<organism evidence="7 8">
    <name type="scientific">Aphidius gifuensis</name>
    <name type="common">Parasitoid wasp</name>
    <dbReference type="NCBI Taxonomy" id="684658"/>
    <lineage>
        <taxon>Eukaryota</taxon>
        <taxon>Metazoa</taxon>
        <taxon>Ecdysozoa</taxon>
        <taxon>Arthropoda</taxon>
        <taxon>Hexapoda</taxon>
        <taxon>Insecta</taxon>
        <taxon>Pterygota</taxon>
        <taxon>Neoptera</taxon>
        <taxon>Endopterygota</taxon>
        <taxon>Hymenoptera</taxon>
        <taxon>Apocrita</taxon>
        <taxon>Ichneumonoidea</taxon>
        <taxon>Braconidae</taxon>
        <taxon>Aphidiinae</taxon>
        <taxon>Aphidius</taxon>
    </lineage>
</organism>
<dbReference type="GO" id="GO:0016251">
    <property type="term" value="F:RNA polymerase II general transcription initiation factor activity"/>
    <property type="evidence" value="ECO:0007669"/>
    <property type="project" value="TreeGrafter"/>
</dbReference>
<accession>A0A834XZG9</accession>
<dbReference type="EMBL" id="JACMRX010000003">
    <property type="protein sequence ID" value="KAF7994029.1"/>
    <property type="molecule type" value="Genomic_DNA"/>
</dbReference>
<keyword evidence="3" id="KW-0805">Transcription regulation</keyword>
<keyword evidence="5" id="KW-0539">Nucleus</keyword>
<feature type="region of interest" description="Disordered" evidence="6">
    <location>
        <begin position="194"/>
        <end position="239"/>
    </location>
</feature>